<gene>
    <name evidence="3" type="ORF">Mkiyose1413_28720</name>
    <name evidence="2" type="ORF">SRL2020028_19540</name>
</gene>
<accession>A0A9P3UXS6</accession>
<dbReference type="RefSeq" id="WP_236976881.1">
    <property type="nucleotide sequence ID" value="NZ_BRXE01000015.1"/>
</dbReference>
<sequence>MTDTHPRAAVVGGGIAGLTAALRLKQAGWQVVVLEAADHAGGRVETIKDQGYIVDTGATAIAARYPIFTALAEELGCEIVSTAPYLGVVRDGRIHSLKLDDLVRSGLRTKLLSWPTKLRMTRLVAEIVTAKARGRLDYDNLSKAAILDDETAQSYVRRVAGAEADQFFAEPVTRALLLANSDQVSRVELMSGLINAVAGTLGTTIGGQADIINRMVDRIGEVRTSSPVDQVAKTAAGVLISYRDASGEPRVEEFDAAVVATPLPVAARICPDHRARLELFAAKLTFTRGINVAIGSTRAPSDPSFLVQLPRSEDRNIAMIIVENRKAPDRAPAGHGLFTISWEMSAAAAWFDATDDAIIERSVETLRRLFPDLGEIDYTYVRRWPIALPHTQQGVYRAIGDFVAGIDESDPIQFAGDYLSQTGQNTAVAWGERAAANLAMRRSMGRSRRLPAEATNADPEGIGA</sequence>
<dbReference type="SUPFAM" id="SSF54373">
    <property type="entry name" value="FAD-linked reductases, C-terminal domain"/>
    <property type="match status" value="1"/>
</dbReference>
<dbReference type="Gene3D" id="1.10.3110.10">
    <property type="entry name" value="protoporphyrinogen ix oxidase, domain 3"/>
    <property type="match status" value="1"/>
</dbReference>
<dbReference type="PANTHER" id="PTHR42923:SF3">
    <property type="entry name" value="PROTOPORPHYRINOGEN OXIDASE"/>
    <property type="match status" value="1"/>
</dbReference>
<dbReference type="InterPro" id="IPR002937">
    <property type="entry name" value="Amino_oxidase"/>
</dbReference>
<protein>
    <recommendedName>
        <fullName evidence="1">Amine oxidase domain-containing protein</fullName>
    </recommendedName>
</protein>
<evidence type="ECO:0000313" key="3">
    <source>
        <dbReference type="EMBL" id="GLD30989.1"/>
    </source>
</evidence>
<organism evidence="3 4">
    <name type="scientific">Mycobacterium kiyosense</name>
    <dbReference type="NCBI Taxonomy" id="2871094"/>
    <lineage>
        <taxon>Bacteria</taxon>
        <taxon>Bacillati</taxon>
        <taxon>Actinomycetota</taxon>
        <taxon>Actinomycetes</taxon>
        <taxon>Mycobacteriales</taxon>
        <taxon>Mycobacteriaceae</taxon>
        <taxon>Mycobacterium</taxon>
    </lineage>
</organism>
<evidence type="ECO:0000259" key="1">
    <source>
        <dbReference type="Pfam" id="PF01593"/>
    </source>
</evidence>
<comment type="caution">
    <text evidence="3">The sequence shown here is derived from an EMBL/GenBank/DDBJ whole genome shotgun (WGS) entry which is preliminary data.</text>
</comment>
<evidence type="ECO:0000313" key="4">
    <source>
        <dbReference type="Proteomes" id="UP001064782"/>
    </source>
</evidence>
<reference evidence="3" key="1">
    <citation type="submission" date="2022-08" db="EMBL/GenBank/DDBJ databases">
        <title>Mycobacterium kiyosense sp. nov., scotochromogenic slow-glowing species isolated from respiratory specimens.</title>
        <authorList>
            <person name="Fukano H."/>
            <person name="Kazumi Y."/>
            <person name="Sakagami N."/>
            <person name="Ato M."/>
            <person name="Mitarai S."/>
            <person name="Hoshino Y."/>
        </authorList>
    </citation>
    <scope>NUCLEOTIDE SEQUENCE</scope>
    <source>
        <strain evidence="3">1413</strain>
        <strain evidence="2">SRL2020-028</strain>
    </source>
</reference>
<dbReference type="EMBL" id="BRXE01000015">
    <property type="protein sequence ID" value="GLB82698.1"/>
    <property type="molecule type" value="Genomic_DNA"/>
</dbReference>
<dbReference type="EMBL" id="BRZI01000019">
    <property type="protein sequence ID" value="GLD30989.1"/>
    <property type="molecule type" value="Genomic_DNA"/>
</dbReference>
<dbReference type="GeneID" id="83630204"/>
<dbReference type="AlphaFoldDB" id="A0A9P3UXS6"/>
<name>A0A9P3UXS6_9MYCO</name>
<dbReference type="Proteomes" id="UP001064782">
    <property type="component" value="Unassembled WGS sequence"/>
</dbReference>
<feature type="domain" description="Amine oxidase" evidence="1">
    <location>
        <begin position="15"/>
        <end position="438"/>
    </location>
</feature>
<dbReference type="Gene3D" id="3.90.660.20">
    <property type="entry name" value="Protoporphyrinogen oxidase, mitochondrial, domain 2"/>
    <property type="match status" value="1"/>
</dbReference>
<dbReference type="Pfam" id="PF01593">
    <property type="entry name" value="Amino_oxidase"/>
    <property type="match status" value="1"/>
</dbReference>
<dbReference type="InterPro" id="IPR050464">
    <property type="entry name" value="Zeta_carotene_desat/Oxidored"/>
</dbReference>
<dbReference type="Proteomes" id="UP001165663">
    <property type="component" value="Unassembled WGS sequence"/>
</dbReference>
<dbReference type="InterPro" id="IPR036188">
    <property type="entry name" value="FAD/NAD-bd_sf"/>
</dbReference>
<keyword evidence="4" id="KW-1185">Reference proteome</keyword>
<dbReference type="PANTHER" id="PTHR42923">
    <property type="entry name" value="PROTOPORPHYRINOGEN OXIDASE"/>
    <property type="match status" value="1"/>
</dbReference>
<dbReference type="GO" id="GO:0016491">
    <property type="term" value="F:oxidoreductase activity"/>
    <property type="evidence" value="ECO:0007669"/>
    <property type="project" value="InterPro"/>
</dbReference>
<dbReference type="Gene3D" id="3.50.50.60">
    <property type="entry name" value="FAD/NAD(P)-binding domain"/>
    <property type="match status" value="1"/>
</dbReference>
<proteinExistence type="predicted"/>
<dbReference type="SUPFAM" id="SSF51905">
    <property type="entry name" value="FAD/NAD(P)-binding domain"/>
    <property type="match status" value="1"/>
</dbReference>
<evidence type="ECO:0000313" key="2">
    <source>
        <dbReference type="EMBL" id="GLB82698.1"/>
    </source>
</evidence>